<keyword evidence="5 7" id="KW-1133">Transmembrane helix</keyword>
<keyword evidence="4 7" id="KW-0812">Transmembrane</keyword>
<sequence length="443" mass="48098">MASTAGTVDRELRRVVGASVIGATIEWYDFFLYGIVAGIVFNQLYFPADDPVVSTLLAYTTFAIGFVARPVGGLIFGHYGDKLGRKSMLVITLMIMGVATVLIGLLPTYEQIGIAAPILLLLLRILQGIGIGGEWGGAVLMAYEYAPENRRGFFASIPQIGLALGLCLASGVTAVMSLLPEEQFMAWGWRVGFLASVLLVLVGMYIRLKVAETPEFAKVKETKKDVALPFMVMLRKYPKNIILGMGVRYIDGVFFNIFAVFSIVYLSKYVDVPRTTALVLVTISAAVMIFTIPYFGSLSDRWGRPKTYAIGSLLLALCAYPAFWLMASGSLPLIAIGIIVPFGIVYAMCYGPEAALFSDLFDAEVRYTGISFVYQFSGIFASGITPIIATYLLAEGGGEPWYVCAYVVFAALISMISAMAIRRPAPRLHPQGATMSPSASRLR</sequence>
<evidence type="ECO:0000256" key="1">
    <source>
        <dbReference type="ARBA" id="ARBA00004651"/>
    </source>
</evidence>
<evidence type="ECO:0000256" key="3">
    <source>
        <dbReference type="ARBA" id="ARBA00022475"/>
    </source>
</evidence>
<feature type="transmembrane region" description="Helical" evidence="7">
    <location>
        <begin position="153"/>
        <end position="175"/>
    </location>
</feature>
<comment type="caution">
    <text evidence="9">The sequence shown here is derived from an EMBL/GenBank/DDBJ whole genome shotgun (WGS) entry which is preliminary data.</text>
</comment>
<dbReference type="EMBL" id="FQZC01000008">
    <property type="protein sequence ID" value="SHK04125.1"/>
    <property type="molecule type" value="Genomic_DNA"/>
</dbReference>
<dbReference type="PANTHER" id="PTHR43045">
    <property type="entry name" value="SHIKIMATE TRANSPORTER"/>
    <property type="match status" value="1"/>
</dbReference>
<evidence type="ECO:0000256" key="6">
    <source>
        <dbReference type="ARBA" id="ARBA00023136"/>
    </source>
</evidence>
<feature type="transmembrane region" description="Helical" evidence="7">
    <location>
        <begin position="88"/>
        <end position="106"/>
    </location>
</feature>
<evidence type="ECO:0000259" key="8">
    <source>
        <dbReference type="PROSITE" id="PS50850"/>
    </source>
</evidence>
<dbReference type="Pfam" id="PF00083">
    <property type="entry name" value="Sugar_tr"/>
    <property type="match status" value="1"/>
</dbReference>
<feature type="transmembrane region" description="Helical" evidence="7">
    <location>
        <begin position="400"/>
        <end position="421"/>
    </location>
</feature>
<dbReference type="SUPFAM" id="SSF103473">
    <property type="entry name" value="MFS general substrate transporter"/>
    <property type="match status" value="1"/>
</dbReference>
<proteinExistence type="predicted"/>
<keyword evidence="3" id="KW-1003">Cell membrane</keyword>
<dbReference type="Gene3D" id="1.20.1250.20">
    <property type="entry name" value="MFS general substrate transporter like domains"/>
    <property type="match status" value="2"/>
</dbReference>
<dbReference type="InterPro" id="IPR020846">
    <property type="entry name" value="MFS_dom"/>
</dbReference>
<evidence type="ECO:0000313" key="10">
    <source>
        <dbReference type="Proteomes" id="UP000184290"/>
    </source>
</evidence>
<protein>
    <submittedName>
        <fullName evidence="9">Metabolite-proton symporter</fullName>
    </submittedName>
</protein>
<dbReference type="RefSeq" id="WP_060610923.1">
    <property type="nucleotide sequence ID" value="NZ_FQZC01000008.1"/>
</dbReference>
<dbReference type="Pfam" id="PF07690">
    <property type="entry name" value="MFS_1"/>
    <property type="match status" value="1"/>
</dbReference>
<keyword evidence="10" id="KW-1185">Reference proteome</keyword>
<dbReference type="InterPro" id="IPR036259">
    <property type="entry name" value="MFS_trans_sf"/>
</dbReference>
<feature type="transmembrane region" description="Helical" evidence="7">
    <location>
        <begin position="56"/>
        <end position="76"/>
    </location>
</feature>
<dbReference type="Proteomes" id="UP000184290">
    <property type="component" value="Unassembled WGS sequence"/>
</dbReference>
<dbReference type="InterPro" id="IPR011701">
    <property type="entry name" value="MFS"/>
</dbReference>
<evidence type="ECO:0000313" key="9">
    <source>
        <dbReference type="EMBL" id="SHK04125.1"/>
    </source>
</evidence>
<keyword evidence="6 7" id="KW-0472">Membrane</keyword>
<feature type="transmembrane region" description="Helical" evidence="7">
    <location>
        <begin position="277"/>
        <end position="296"/>
    </location>
</feature>
<comment type="subcellular location">
    <subcellularLocation>
        <location evidence="1">Cell membrane</location>
        <topology evidence="1">Multi-pass membrane protein</topology>
    </subcellularLocation>
</comment>
<dbReference type="CDD" id="cd17369">
    <property type="entry name" value="MFS_ShiA_like"/>
    <property type="match status" value="1"/>
</dbReference>
<name>A0ABY1IRI4_9HYPH</name>
<evidence type="ECO:0000256" key="2">
    <source>
        <dbReference type="ARBA" id="ARBA00022448"/>
    </source>
</evidence>
<dbReference type="InterPro" id="IPR005828">
    <property type="entry name" value="MFS_sugar_transport-like"/>
</dbReference>
<evidence type="ECO:0000256" key="4">
    <source>
        <dbReference type="ARBA" id="ARBA00022692"/>
    </source>
</evidence>
<feature type="transmembrane region" description="Helical" evidence="7">
    <location>
        <begin position="333"/>
        <end position="351"/>
    </location>
</feature>
<feature type="domain" description="Major facilitator superfamily (MFS) profile" evidence="8">
    <location>
        <begin position="15"/>
        <end position="429"/>
    </location>
</feature>
<accession>A0ABY1IRI4</accession>
<reference evidence="9 10" key="1">
    <citation type="submission" date="2016-11" db="EMBL/GenBank/DDBJ databases">
        <authorList>
            <person name="Varghese N."/>
            <person name="Submissions S."/>
        </authorList>
    </citation>
    <scope>NUCLEOTIDE SEQUENCE [LARGE SCALE GENOMIC DNA]</scope>
    <source>
        <strain evidence="9 10">DSM 21988</strain>
    </source>
</reference>
<dbReference type="PROSITE" id="PS50850">
    <property type="entry name" value="MFS"/>
    <property type="match status" value="1"/>
</dbReference>
<keyword evidence="2" id="KW-0813">Transport</keyword>
<evidence type="ECO:0000256" key="7">
    <source>
        <dbReference type="SAM" id="Phobius"/>
    </source>
</evidence>
<organism evidence="9 10">
    <name type="scientific">Aureimonas altamirensis DSM 21988</name>
    <dbReference type="NCBI Taxonomy" id="1121026"/>
    <lineage>
        <taxon>Bacteria</taxon>
        <taxon>Pseudomonadati</taxon>
        <taxon>Pseudomonadota</taxon>
        <taxon>Alphaproteobacteria</taxon>
        <taxon>Hyphomicrobiales</taxon>
        <taxon>Aurantimonadaceae</taxon>
        <taxon>Aureimonas</taxon>
    </lineage>
</organism>
<feature type="transmembrane region" description="Helical" evidence="7">
    <location>
        <begin position="20"/>
        <end position="44"/>
    </location>
</feature>
<gene>
    <name evidence="9" type="ORF">SAMN02745911_4036</name>
</gene>
<feature type="transmembrane region" description="Helical" evidence="7">
    <location>
        <begin position="187"/>
        <end position="208"/>
    </location>
</feature>
<feature type="transmembrane region" description="Helical" evidence="7">
    <location>
        <begin position="112"/>
        <end position="132"/>
    </location>
</feature>
<feature type="transmembrane region" description="Helical" evidence="7">
    <location>
        <begin position="241"/>
        <end position="265"/>
    </location>
</feature>
<feature type="transmembrane region" description="Helical" evidence="7">
    <location>
        <begin position="308"/>
        <end position="327"/>
    </location>
</feature>
<feature type="transmembrane region" description="Helical" evidence="7">
    <location>
        <begin position="372"/>
        <end position="394"/>
    </location>
</feature>
<dbReference type="PANTHER" id="PTHR43045:SF1">
    <property type="entry name" value="SHIKIMATE TRANSPORTER"/>
    <property type="match status" value="1"/>
</dbReference>
<evidence type="ECO:0000256" key="5">
    <source>
        <dbReference type="ARBA" id="ARBA00022989"/>
    </source>
</evidence>